<evidence type="ECO:0008006" key="5">
    <source>
        <dbReference type="Google" id="ProtNLM"/>
    </source>
</evidence>
<feature type="signal peptide" evidence="2">
    <location>
        <begin position="1"/>
        <end position="28"/>
    </location>
</feature>
<evidence type="ECO:0000256" key="1">
    <source>
        <dbReference type="SAM" id="MobiDB-lite"/>
    </source>
</evidence>
<dbReference type="OrthoDB" id="545621at2759"/>
<sequence>MLPFRMIPGRSVVALAALLGLLAVHVNAGSLNCTAVMFLRSNYGGETFTISLAPQGQTGKTVIPDLAALPKPATYRSWDDSINSALLECVCTGSDCSIDYAQVTLRLFAEPYWRKNGGGDKIDVRCAGMPNMPSCAGLLPVMPKGWGSRTSAVALLYNLTSYVLPVKLPSSPPPATQPSPSPSPSSSPTPTPSPSPSSSPSPSQSPSPRSSPSPTPSPRSLKPPSPTKPATRSPPPRA</sequence>
<dbReference type="InParanoid" id="D8TJ61"/>
<accession>D8TJ61</accession>
<feature type="region of interest" description="Disordered" evidence="1">
    <location>
        <begin position="170"/>
        <end position="238"/>
    </location>
</feature>
<gene>
    <name evidence="3" type="ORF">VOLCADRAFT_120286</name>
</gene>
<organism evidence="4">
    <name type="scientific">Volvox carteri f. nagariensis</name>
    <dbReference type="NCBI Taxonomy" id="3068"/>
    <lineage>
        <taxon>Eukaryota</taxon>
        <taxon>Viridiplantae</taxon>
        <taxon>Chlorophyta</taxon>
        <taxon>core chlorophytes</taxon>
        <taxon>Chlorophyceae</taxon>
        <taxon>CS clade</taxon>
        <taxon>Chlamydomonadales</taxon>
        <taxon>Volvocaceae</taxon>
        <taxon>Volvox</taxon>
    </lineage>
</organism>
<dbReference type="AlphaFoldDB" id="D8TJ61"/>
<dbReference type="Proteomes" id="UP000001058">
    <property type="component" value="Unassembled WGS sequence"/>
</dbReference>
<dbReference type="eggNOG" id="ENOG502QQ65">
    <property type="taxonomic scope" value="Eukaryota"/>
</dbReference>
<dbReference type="GeneID" id="9617626"/>
<dbReference type="EMBL" id="GL378324">
    <property type="protein sequence ID" value="EFJ52320.1"/>
    <property type="molecule type" value="Genomic_DNA"/>
</dbReference>
<name>D8TJ61_VOLCA</name>
<evidence type="ECO:0000313" key="4">
    <source>
        <dbReference type="Proteomes" id="UP000001058"/>
    </source>
</evidence>
<protein>
    <recommendedName>
        <fullName evidence="5">Pherophorin domain-containing protein</fullName>
    </recommendedName>
</protein>
<feature type="chain" id="PRO_5003123620" description="Pherophorin domain-containing protein" evidence="2">
    <location>
        <begin position="29"/>
        <end position="238"/>
    </location>
</feature>
<keyword evidence="4" id="KW-1185">Reference proteome</keyword>
<dbReference type="KEGG" id="vcn:VOLCADRAFT_120286"/>
<dbReference type="RefSeq" id="XP_002946393.1">
    <property type="nucleotide sequence ID" value="XM_002946347.1"/>
</dbReference>
<evidence type="ECO:0000313" key="3">
    <source>
        <dbReference type="EMBL" id="EFJ52320.1"/>
    </source>
</evidence>
<reference evidence="3 4" key="1">
    <citation type="journal article" date="2010" name="Science">
        <title>Genomic analysis of organismal complexity in the multicellular green alga Volvox carteri.</title>
        <authorList>
            <person name="Prochnik S.E."/>
            <person name="Umen J."/>
            <person name="Nedelcu A.M."/>
            <person name="Hallmann A."/>
            <person name="Miller S.M."/>
            <person name="Nishii I."/>
            <person name="Ferris P."/>
            <person name="Kuo A."/>
            <person name="Mitros T."/>
            <person name="Fritz-Laylin L.K."/>
            <person name="Hellsten U."/>
            <person name="Chapman J."/>
            <person name="Simakov O."/>
            <person name="Rensing S.A."/>
            <person name="Terry A."/>
            <person name="Pangilinan J."/>
            <person name="Kapitonov V."/>
            <person name="Jurka J."/>
            <person name="Salamov A."/>
            <person name="Shapiro H."/>
            <person name="Schmutz J."/>
            <person name="Grimwood J."/>
            <person name="Lindquist E."/>
            <person name="Lucas S."/>
            <person name="Grigoriev I.V."/>
            <person name="Schmitt R."/>
            <person name="Kirk D."/>
            <person name="Rokhsar D.S."/>
        </authorList>
    </citation>
    <scope>NUCLEOTIDE SEQUENCE [LARGE SCALE GENOMIC DNA]</scope>
    <source>
        <strain evidence="4">f. Nagariensis / Eve</strain>
    </source>
</reference>
<evidence type="ECO:0000256" key="2">
    <source>
        <dbReference type="SAM" id="SignalP"/>
    </source>
</evidence>
<proteinExistence type="predicted"/>
<keyword evidence="2" id="KW-0732">Signal</keyword>
<dbReference type="PRINTS" id="PR01217">
    <property type="entry name" value="PRICHEXTENSN"/>
</dbReference>